<keyword evidence="7" id="KW-1185">Reference proteome</keyword>
<comment type="caution">
    <text evidence="6">The sequence shown here is derived from an EMBL/GenBank/DDBJ whole genome shotgun (WGS) entry which is preliminary data.</text>
</comment>
<evidence type="ECO:0000259" key="5">
    <source>
        <dbReference type="PROSITE" id="PS50977"/>
    </source>
</evidence>
<dbReference type="InterPro" id="IPR009057">
    <property type="entry name" value="Homeodomain-like_sf"/>
</dbReference>
<dbReference type="GO" id="GO:0003700">
    <property type="term" value="F:DNA-binding transcription factor activity"/>
    <property type="evidence" value="ECO:0007669"/>
    <property type="project" value="TreeGrafter"/>
</dbReference>
<dbReference type="GO" id="GO:0000976">
    <property type="term" value="F:transcription cis-regulatory region binding"/>
    <property type="evidence" value="ECO:0007669"/>
    <property type="project" value="TreeGrafter"/>
</dbReference>
<dbReference type="Pfam" id="PF13305">
    <property type="entry name" value="TetR_C_33"/>
    <property type="match status" value="1"/>
</dbReference>
<dbReference type="AlphaFoldDB" id="A0A9X4KF62"/>
<feature type="domain" description="HTH tetR-type" evidence="5">
    <location>
        <begin position="6"/>
        <end position="66"/>
    </location>
</feature>
<dbReference type="Gene3D" id="1.10.357.10">
    <property type="entry name" value="Tetracycline Repressor, domain 2"/>
    <property type="match status" value="1"/>
</dbReference>
<dbReference type="PANTHER" id="PTHR30055">
    <property type="entry name" value="HTH-TYPE TRANSCRIPTIONAL REGULATOR RUTR"/>
    <property type="match status" value="1"/>
</dbReference>
<dbReference type="PROSITE" id="PS50977">
    <property type="entry name" value="HTH_TETR_2"/>
    <property type="match status" value="1"/>
</dbReference>
<evidence type="ECO:0000256" key="4">
    <source>
        <dbReference type="PROSITE-ProRule" id="PRU00335"/>
    </source>
</evidence>
<sequence>MSPRIGLDRATLLQAATEMADEHGLESVTLASLAQKLKIRSPSLYNHVNGLPDLRRELALSGLGKMAESFEAVLDEAEGDETLRAFSRAYLAFARRHPGLYEAVQRAPDPDDAVLAEAGGRVVSLVVRVIETYGLRGDAAIHAVRGIRSVLHGFVSIERQGGFGMPLDLDVTFRLLVDTFIAGVKALRAQGEAN</sequence>
<dbReference type="SUPFAM" id="SSF46689">
    <property type="entry name" value="Homeodomain-like"/>
    <property type="match status" value="1"/>
</dbReference>
<dbReference type="InterPro" id="IPR036271">
    <property type="entry name" value="Tet_transcr_reg_TetR-rel_C_sf"/>
</dbReference>
<evidence type="ECO:0000256" key="2">
    <source>
        <dbReference type="ARBA" id="ARBA00023125"/>
    </source>
</evidence>
<keyword evidence="1" id="KW-0805">Transcription regulation</keyword>
<proteinExistence type="predicted"/>
<dbReference type="InterPro" id="IPR050109">
    <property type="entry name" value="HTH-type_TetR-like_transc_reg"/>
</dbReference>
<protein>
    <submittedName>
        <fullName evidence="6">WHG domain-containing protein</fullName>
    </submittedName>
</protein>
<dbReference type="SUPFAM" id="SSF48498">
    <property type="entry name" value="Tetracyclin repressor-like, C-terminal domain"/>
    <property type="match status" value="1"/>
</dbReference>
<dbReference type="InterPro" id="IPR025996">
    <property type="entry name" value="MT1864/Rv1816-like_C"/>
</dbReference>
<dbReference type="InterPro" id="IPR001647">
    <property type="entry name" value="HTH_TetR"/>
</dbReference>
<reference evidence="6 7" key="1">
    <citation type="submission" date="2022-10" db="EMBL/GenBank/DDBJ databases">
        <title>Comparative genomic analysis of Cohnella hashimotonis sp. nov., isolated from the International Space Station.</title>
        <authorList>
            <person name="Simpson A."/>
            <person name="Venkateswaran K."/>
        </authorList>
    </citation>
    <scope>NUCLEOTIDE SEQUENCE [LARGE SCALE GENOMIC DNA]</scope>
    <source>
        <strain evidence="6 7">DSM 18997</strain>
    </source>
</reference>
<name>A0A9X4KF62_9BACL</name>
<evidence type="ECO:0000313" key="6">
    <source>
        <dbReference type="EMBL" id="MDG0790871.1"/>
    </source>
</evidence>
<evidence type="ECO:0000256" key="1">
    <source>
        <dbReference type="ARBA" id="ARBA00023015"/>
    </source>
</evidence>
<dbReference type="Proteomes" id="UP001153387">
    <property type="component" value="Unassembled WGS sequence"/>
</dbReference>
<dbReference type="EMBL" id="JAPDHZ010000002">
    <property type="protein sequence ID" value="MDG0790871.1"/>
    <property type="molecule type" value="Genomic_DNA"/>
</dbReference>
<keyword evidence="3" id="KW-0804">Transcription</keyword>
<dbReference type="Gene3D" id="1.10.10.60">
    <property type="entry name" value="Homeodomain-like"/>
    <property type="match status" value="1"/>
</dbReference>
<dbReference type="PANTHER" id="PTHR30055:SF239">
    <property type="entry name" value="TRANSCRIPTIONAL REGULATORY PROTEIN"/>
    <property type="match status" value="1"/>
</dbReference>
<dbReference type="RefSeq" id="WP_277564661.1">
    <property type="nucleotide sequence ID" value="NZ_JAPDHZ010000002.1"/>
</dbReference>
<keyword evidence="2 4" id="KW-0238">DNA-binding</keyword>
<evidence type="ECO:0000256" key="3">
    <source>
        <dbReference type="ARBA" id="ARBA00023163"/>
    </source>
</evidence>
<gene>
    <name evidence="6" type="ORF">OMP38_08330</name>
</gene>
<evidence type="ECO:0000313" key="7">
    <source>
        <dbReference type="Proteomes" id="UP001153387"/>
    </source>
</evidence>
<feature type="DNA-binding region" description="H-T-H motif" evidence="4">
    <location>
        <begin position="29"/>
        <end position="48"/>
    </location>
</feature>
<accession>A0A9X4KF62</accession>
<organism evidence="6 7">
    <name type="scientific">Cohnella ginsengisoli</name>
    <dbReference type="NCBI Taxonomy" id="425004"/>
    <lineage>
        <taxon>Bacteria</taxon>
        <taxon>Bacillati</taxon>
        <taxon>Bacillota</taxon>
        <taxon>Bacilli</taxon>
        <taxon>Bacillales</taxon>
        <taxon>Paenibacillaceae</taxon>
        <taxon>Cohnella</taxon>
    </lineage>
</organism>